<organism evidence="3 4">
    <name type="scientific">Salimicrobium flavidum</name>
    <dbReference type="NCBI Taxonomy" id="570947"/>
    <lineage>
        <taxon>Bacteria</taxon>
        <taxon>Bacillati</taxon>
        <taxon>Bacillota</taxon>
        <taxon>Bacilli</taxon>
        <taxon>Bacillales</taxon>
        <taxon>Bacillaceae</taxon>
        <taxon>Salimicrobium</taxon>
    </lineage>
</organism>
<dbReference type="Proteomes" id="UP000187608">
    <property type="component" value="Unassembled WGS sequence"/>
</dbReference>
<keyword evidence="4" id="KW-1185">Reference proteome</keyword>
<evidence type="ECO:0000259" key="2">
    <source>
        <dbReference type="Pfam" id="PF09922"/>
    </source>
</evidence>
<dbReference type="RefSeq" id="WP_076557122.1">
    <property type="nucleotide sequence ID" value="NZ_FTOC01000002.1"/>
</dbReference>
<accession>A0A1N7ITX6</accession>
<keyword evidence="1" id="KW-0812">Transmembrane</keyword>
<dbReference type="NCBIfam" id="NF040535">
    <property type="entry name" value="LiaF_C_term"/>
    <property type="match status" value="1"/>
</dbReference>
<dbReference type="AlphaFoldDB" id="A0A1N7ITX6"/>
<reference evidence="4" key="1">
    <citation type="submission" date="2017-01" db="EMBL/GenBank/DDBJ databases">
        <authorList>
            <person name="Varghese N."/>
            <person name="Submissions S."/>
        </authorList>
    </citation>
    <scope>NUCLEOTIDE SEQUENCE [LARGE SCALE GENOMIC DNA]</scope>
    <source>
        <strain evidence="4">DSM 23127</strain>
    </source>
</reference>
<evidence type="ECO:0000313" key="4">
    <source>
        <dbReference type="Proteomes" id="UP000187608"/>
    </source>
</evidence>
<dbReference type="STRING" id="570947.SAMN05421687_102213"/>
<dbReference type="InterPro" id="IPR016975">
    <property type="entry name" value="Cell_wall_LiaF"/>
</dbReference>
<feature type="domain" description="Cell wall-active antibiotics response LiaF-like C-terminal" evidence="2">
    <location>
        <begin position="122"/>
        <end position="231"/>
    </location>
</feature>
<keyword evidence="1" id="KW-1133">Transmembrane helix</keyword>
<keyword evidence="1" id="KW-0472">Membrane</keyword>
<dbReference type="EMBL" id="FTOC01000002">
    <property type="protein sequence ID" value="SIS40559.1"/>
    <property type="molecule type" value="Genomic_DNA"/>
</dbReference>
<feature type="transmembrane region" description="Helical" evidence="1">
    <location>
        <begin position="57"/>
        <end position="89"/>
    </location>
</feature>
<evidence type="ECO:0000256" key="1">
    <source>
        <dbReference type="SAM" id="Phobius"/>
    </source>
</evidence>
<dbReference type="Pfam" id="PF09922">
    <property type="entry name" value="LiaF-like_C"/>
    <property type="match status" value="1"/>
</dbReference>
<dbReference type="InterPro" id="IPR024425">
    <property type="entry name" value="LiaF-like_C"/>
</dbReference>
<proteinExistence type="predicted"/>
<gene>
    <name evidence="3" type="ORF">SAMN05421687_102213</name>
</gene>
<feature type="transmembrane region" description="Helical" evidence="1">
    <location>
        <begin position="12"/>
        <end position="45"/>
    </location>
</feature>
<protein>
    <submittedName>
        <fullName evidence="3">Lia operon protein LiaF</fullName>
    </submittedName>
</protein>
<name>A0A1N7ITX6_9BACI</name>
<dbReference type="PIRSF" id="PIRSF031509">
    <property type="entry name" value="Cell_wall_LiaF/YvqF"/>
    <property type="match status" value="1"/>
</dbReference>
<evidence type="ECO:0000313" key="3">
    <source>
        <dbReference type="EMBL" id="SIS40559.1"/>
    </source>
</evidence>
<dbReference type="InterPro" id="IPR047793">
    <property type="entry name" value="LiaF_C"/>
</dbReference>
<dbReference type="OrthoDB" id="2351415at2"/>
<sequence>MFEKIGTDTINKLLLVLAVFLAAEIIFFDGDNLFSLLFSGLLVYFGHRSYGRTFGKVLFWVGLVSLIMAILSMAIVRFLLFILLVLFLYNYFHSSKQPDPPVFPEQMASPSPEPVLEQKAWGDQSTPEAYAWNDINIHGGIGDRTIDLSRTVLPEKALISIRHLVGTITIYVPYETEVVVHHSSLIGRASIFDFHSNNLWNQTIHYQTEQYGTKTPGVRIVTSILSGDIEVKRI</sequence>
<dbReference type="GO" id="GO:0016020">
    <property type="term" value="C:membrane"/>
    <property type="evidence" value="ECO:0007669"/>
    <property type="project" value="InterPro"/>
</dbReference>